<dbReference type="UniPathway" id="UPA00973"/>
<dbReference type="NCBIfam" id="NF002060">
    <property type="entry name" value="PRK00892.1"/>
    <property type="match status" value="1"/>
</dbReference>
<keyword evidence="1 7" id="KW-0444">Lipid biosynthesis</keyword>
<dbReference type="EC" id="2.3.1.191" evidence="7"/>
<dbReference type="GO" id="GO:0009245">
    <property type="term" value="P:lipid A biosynthetic process"/>
    <property type="evidence" value="ECO:0007669"/>
    <property type="project" value="UniProtKB-UniRule"/>
</dbReference>
<evidence type="ECO:0000256" key="2">
    <source>
        <dbReference type="ARBA" id="ARBA00022556"/>
    </source>
</evidence>
<dbReference type="EMBL" id="AZJI01000004">
    <property type="protein sequence ID" value="ETD24038.1"/>
    <property type="molecule type" value="Genomic_DNA"/>
</dbReference>
<dbReference type="GO" id="GO:0103118">
    <property type="term" value="F:UDP-3-O-[(3R)-3-hydroxyacyl]-glucosamine N-acyltransferase activity"/>
    <property type="evidence" value="ECO:0007669"/>
    <property type="project" value="UniProtKB-EC"/>
</dbReference>
<comment type="function">
    <text evidence="7">Catalyzes the N-acylation of UDP-3-O-acylglucosamine using 3-hydroxyacyl-ACP as the acyl donor. Is involved in the biosynthesis of lipid A, a phosphorylated glycolipid that anchors the lipopolysaccharide to the outer membrane of the cell.</text>
</comment>
<comment type="subunit">
    <text evidence="7">Homotrimer.</text>
</comment>
<keyword evidence="4 7" id="KW-0677">Repeat</keyword>
<dbReference type="CDD" id="cd03352">
    <property type="entry name" value="LbH_LpxD"/>
    <property type="match status" value="1"/>
</dbReference>
<evidence type="ECO:0000256" key="5">
    <source>
        <dbReference type="ARBA" id="ARBA00023098"/>
    </source>
</evidence>
<comment type="catalytic activity">
    <reaction evidence="7">
        <text>a UDP-3-O-[(3R)-3-hydroxyacyl]-alpha-D-glucosamine + a (3R)-hydroxyacyl-[ACP] = a UDP-2-N,3-O-bis[(3R)-3-hydroxyacyl]-alpha-D-glucosamine + holo-[ACP] + H(+)</text>
        <dbReference type="Rhea" id="RHEA:53836"/>
        <dbReference type="Rhea" id="RHEA-COMP:9685"/>
        <dbReference type="Rhea" id="RHEA-COMP:9945"/>
        <dbReference type="ChEBI" id="CHEBI:15378"/>
        <dbReference type="ChEBI" id="CHEBI:64479"/>
        <dbReference type="ChEBI" id="CHEBI:78827"/>
        <dbReference type="ChEBI" id="CHEBI:137740"/>
        <dbReference type="ChEBI" id="CHEBI:137748"/>
        <dbReference type="EC" id="2.3.1.191"/>
    </reaction>
</comment>
<reference evidence="9 10" key="1">
    <citation type="journal article" date="2014" name="Genome Announc.">
        <title>Draft genome sequences of six enterohepatic helicobacter species isolated from humans and one from rhesus macaques.</title>
        <authorList>
            <person name="Shen Z."/>
            <person name="Sheh A."/>
            <person name="Young S.K."/>
            <person name="Abouelliel A."/>
            <person name="Ward D.V."/>
            <person name="Earl A.M."/>
            <person name="Fox J.G."/>
        </authorList>
    </citation>
    <scope>NUCLEOTIDE SEQUENCE [LARGE SCALE GENOMIC DNA]</scope>
    <source>
        <strain evidence="9 10">MIT 99-5501</strain>
    </source>
</reference>
<comment type="similarity">
    <text evidence="7">Belongs to the transferase hexapeptide repeat family. LpxD subfamily.</text>
</comment>
<dbReference type="Pfam" id="PF00132">
    <property type="entry name" value="Hexapep"/>
    <property type="match status" value="2"/>
</dbReference>
<dbReference type="PATRIC" id="fig|1357400.3.peg.1080"/>
<accession>V8C9G2</accession>
<dbReference type="OrthoDB" id="9784739at2"/>
<dbReference type="HAMAP" id="MF_00523">
    <property type="entry name" value="LpxD"/>
    <property type="match status" value="1"/>
</dbReference>
<keyword evidence="6 7" id="KW-0012">Acyltransferase</keyword>
<feature type="active site" description="Proton acceptor" evidence="7">
    <location>
        <position position="252"/>
    </location>
</feature>
<comment type="pathway">
    <text evidence="7">Bacterial outer membrane biogenesis; LPS lipid A biosynthesis.</text>
</comment>
<evidence type="ECO:0000256" key="7">
    <source>
        <dbReference type="HAMAP-Rule" id="MF_00523"/>
    </source>
</evidence>
<dbReference type="Gene3D" id="3.40.1390.10">
    <property type="entry name" value="MurE/MurF, N-terminal domain"/>
    <property type="match status" value="1"/>
</dbReference>
<evidence type="ECO:0000256" key="3">
    <source>
        <dbReference type="ARBA" id="ARBA00022679"/>
    </source>
</evidence>
<feature type="domain" description="UDP-3-O-[3-hydroxymyristoyl] glucosamine N-acyltransferase non-repeat region" evidence="8">
    <location>
        <begin position="30"/>
        <end position="98"/>
    </location>
</feature>
<dbReference type="PANTHER" id="PTHR43378">
    <property type="entry name" value="UDP-3-O-ACYLGLUCOSAMINE N-ACYLTRANSFERASE"/>
    <property type="match status" value="1"/>
</dbReference>
<name>V8C9G2_9HELI</name>
<keyword evidence="3 7" id="KW-0808">Transferase</keyword>
<dbReference type="GO" id="GO:0016410">
    <property type="term" value="F:N-acyltransferase activity"/>
    <property type="evidence" value="ECO:0007669"/>
    <property type="project" value="InterPro"/>
</dbReference>
<comment type="caution">
    <text evidence="9">The sequence shown here is derived from an EMBL/GenBank/DDBJ whole genome shotgun (WGS) entry which is preliminary data.</text>
</comment>
<dbReference type="Proteomes" id="UP000018731">
    <property type="component" value="Unassembled WGS sequence"/>
</dbReference>
<dbReference type="InterPro" id="IPR007691">
    <property type="entry name" value="LpxD"/>
</dbReference>
<evidence type="ECO:0000259" key="8">
    <source>
        <dbReference type="Pfam" id="PF04613"/>
    </source>
</evidence>
<dbReference type="InterPro" id="IPR011004">
    <property type="entry name" value="Trimer_LpxA-like_sf"/>
</dbReference>
<dbReference type="AlphaFoldDB" id="V8C9G2"/>
<dbReference type="SUPFAM" id="SSF51161">
    <property type="entry name" value="Trimeric LpxA-like enzymes"/>
    <property type="match status" value="1"/>
</dbReference>
<dbReference type="Pfam" id="PF04613">
    <property type="entry name" value="LpxD"/>
    <property type="match status" value="1"/>
</dbReference>
<dbReference type="STRING" id="1357400.HMPREF2086_00785"/>
<protein>
    <recommendedName>
        <fullName evidence="7">UDP-3-O-acylglucosamine N-acyltransferase</fullName>
        <ecNumber evidence="7">2.3.1.191</ecNumber>
    </recommendedName>
</protein>
<dbReference type="Gene3D" id="2.160.10.10">
    <property type="entry name" value="Hexapeptide repeat proteins"/>
    <property type="match status" value="1"/>
</dbReference>
<evidence type="ECO:0000256" key="1">
    <source>
        <dbReference type="ARBA" id="ARBA00022516"/>
    </source>
</evidence>
<keyword evidence="10" id="KW-1185">Reference proteome</keyword>
<dbReference type="PANTHER" id="PTHR43378:SF2">
    <property type="entry name" value="UDP-3-O-ACYLGLUCOSAMINE N-ACYLTRANSFERASE 1, MITOCHONDRIAL-RELATED"/>
    <property type="match status" value="1"/>
</dbReference>
<keyword evidence="2 7" id="KW-0441">Lipid A biosynthesis</keyword>
<dbReference type="NCBIfam" id="TIGR01853">
    <property type="entry name" value="lipid_A_lpxD"/>
    <property type="match status" value="1"/>
</dbReference>
<dbReference type="eggNOG" id="COG1044">
    <property type="taxonomic scope" value="Bacteria"/>
</dbReference>
<dbReference type="GO" id="GO:0016020">
    <property type="term" value="C:membrane"/>
    <property type="evidence" value="ECO:0007669"/>
    <property type="project" value="GOC"/>
</dbReference>
<organism evidence="9 10">
    <name type="scientific">Helicobacter macacae MIT 99-5501</name>
    <dbReference type="NCBI Taxonomy" id="1357400"/>
    <lineage>
        <taxon>Bacteria</taxon>
        <taxon>Pseudomonadati</taxon>
        <taxon>Campylobacterota</taxon>
        <taxon>Epsilonproteobacteria</taxon>
        <taxon>Campylobacterales</taxon>
        <taxon>Helicobacteraceae</taxon>
        <taxon>Helicobacter</taxon>
    </lineage>
</organism>
<dbReference type="InterPro" id="IPR020573">
    <property type="entry name" value="UDP_GlcNAc_AcTrfase_non-rep"/>
</dbReference>
<evidence type="ECO:0000256" key="4">
    <source>
        <dbReference type="ARBA" id="ARBA00022737"/>
    </source>
</evidence>
<proteinExistence type="inferred from homology"/>
<gene>
    <name evidence="7" type="primary">lpxD</name>
    <name evidence="9" type="ORF">HMPREF2086_00785</name>
</gene>
<dbReference type="HOGENOM" id="CLU_049865_0_0_7"/>
<evidence type="ECO:0000313" key="10">
    <source>
        <dbReference type="Proteomes" id="UP000018731"/>
    </source>
</evidence>
<evidence type="ECO:0000256" key="6">
    <source>
        <dbReference type="ARBA" id="ARBA00023315"/>
    </source>
</evidence>
<keyword evidence="5 7" id="KW-0443">Lipid metabolism</keyword>
<sequence length="342" mass="36840">MSKSSQIKPSQIKLSEVKESIGIKNPIKKDFTIHALTPLEHGGENDISYIDQPKYVSALADSKVGAVLVREEIAKQVPSHIQPLVVQNPHLAFALLSHHFAQSEFGEDSLKSSQEQNLKQSSKIHSTVQIMQGAYIGQNVSIGQGSVIMSGAVISDNVSIGENCKIYPNVVIYRQTQIADNVAIHANAVIGSDGFGYAHTELGEHIKIEHNGIVQIESNVEIGAGSTIDRAVFGKTIIKKGTKIDNLVQIGHNCIIGEHSLLVSQVGLAGSTTTGRNVVFGGQAGTGGHIHIGDFVQIAGRGAVGKNLPPNTKWGGHPLMELDAWMKFFVTLRRLVKKSERE</sequence>
<evidence type="ECO:0000313" key="9">
    <source>
        <dbReference type="EMBL" id="ETD24038.1"/>
    </source>
</evidence>
<dbReference type="InterPro" id="IPR001451">
    <property type="entry name" value="Hexapep"/>
</dbReference>